<sequence>MRIMTKITKRFFDVIGAVAGLIFILPFTPFIALAIIFESGRPVFVKLDRVSKGKVIGVYKFRSMVLGAHKAKKNLAHLNERDGPFFKIKDDPRLTGVGKFLRKFRLDEFPQFLNVLTGELSLVGPRPHEPEEIDQYPPKFKELYFAKSGLTGLSQVSGASALPYYKELELDLHYVKHRSLWLDLKILFRTVWIFFSDPTGV</sequence>
<keyword evidence="2" id="KW-0472">Membrane</keyword>
<accession>A0A1F6BQR2</accession>
<dbReference type="PANTHER" id="PTHR30576:SF0">
    <property type="entry name" value="UNDECAPRENYL-PHOSPHATE N-ACETYLGALACTOSAMINYL 1-PHOSPHATE TRANSFERASE-RELATED"/>
    <property type="match status" value="1"/>
</dbReference>
<dbReference type="GO" id="GO:0016780">
    <property type="term" value="F:phosphotransferase activity, for other substituted phosphate groups"/>
    <property type="evidence" value="ECO:0007669"/>
    <property type="project" value="TreeGrafter"/>
</dbReference>
<dbReference type="InterPro" id="IPR003362">
    <property type="entry name" value="Bact_transf"/>
</dbReference>
<gene>
    <name evidence="4" type="ORF">A2127_02685</name>
</gene>
<evidence type="ECO:0000256" key="1">
    <source>
        <dbReference type="ARBA" id="ARBA00006464"/>
    </source>
</evidence>
<evidence type="ECO:0000259" key="3">
    <source>
        <dbReference type="Pfam" id="PF02397"/>
    </source>
</evidence>
<organism evidence="4 5">
    <name type="scientific">Candidatus Jorgensenbacteria bacterium GWC1_48_12</name>
    <dbReference type="NCBI Taxonomy" id="1798469"/>
    <lineage>
        <taxon>Bacteria</taxon>
        <taxon>Candidatus Joergenseniibacteriota</taxon>
    </lineage>
</organism>
<keyword evidence="2" id="KW-1133">Transmembrane helix</keyword>
<dbReference type="EMBL" id="MFKI01000018">
    <property type="protein sequence ID" value="OGG39188.1"/>
    <property type="molecule type" value="Genomic_DNA"/>
</dbReference>
<dbReference type="PANTHER" id="PTHR30576">
    <property type="entry name" value="COLANIC BIOSYNTHESIS UDP-GLUCOSE LIPID CARRIER TRANSFERASE"/>
    <property type="match status" value="1"/>
</dbReference>
<evidence type="ECO:0000313" key="4">
    <source>
        <dbReference type="EMBL" id="OGG39188.1"/>
    </source>
</evidence>
<comment type="similarity">
    <text evidence="1">Belongs to the bacterial sugar transferase family.</text>
</comment>
<evidence type="ECO:0000256" key="2">
    <source>
        <dbReference type="SAM" id="Phobius"/>
    </source>
</evidence>
<dbReference type="Proteomes" id="UP000179324">
    <property type="component" value="Unassembled WGS sequence"/>
</dbReference>
<protein>
    <recommendedName>
        <fullName evidence="3">Bacterial sugar transferase domain-containing protein</fullName>
    </recommendedName>
</protein>
<feature type="transmembrane region" description="Helical" evidence="2">
    <location>
        <begin position="12"/>
        <end position="37"/>
    </location>
</feature>
<name>A0A1F6BQR2_9BACT</name>
<reference evidence="4 5" key="1">
    <citation type="journal article" date="2016" name="Nat. Commun.">
        <title>Thousands of microbial genomes shed light on interconnected biogeochemical processes in an aquifer system.</title>
        <authorList>
            <person name="Anantharaman K."/>
            <person name="Brown C.T."/>
            <person name="Hug L.A."/>
            <person name="Sharon I."/>
            <person name="Castelle C.J."/>
            <person name="Probst A.J."/>
            <person name="Thomas B.C."/>
            <person name="Singh A."/>
            <person name="Wilkins M.J."/>
            <person name="Karaoz U."/>
            <person name="Brodie E.L."/>
            <person name="Williams K.H."/>
            <person name="Hubbard S.S."/>
            <person name="Banfield J.F."/>
        </authorList>
    </citation>
    <scope>NUCLEOTIDE SEQUENCE [LARGE SCALE GENOMIC DNA]</scope>
</reference>
<dbReference type="AlphaFoldDB" id="A0A1F6BQR2"/>
<keyword evidence="2" id="KW-0812">Transmembrane</keyword>
<comment type="caution">
    <text evidence="4">The sequence shown here is derived from an EMBL/GenBank/DDBJ whole genome shotgun (WGS) entry which is preliminary data.</text>
</comment>
<proteinExistence type="inferred from homology"/>
<dbReference type="Pfam" id="PF02397">
    <property type="entry name" value="Bac_transf"/>
    <property type="match status" value="1"/>
</dbReference>
<evidence type="ECO:0000313" key="5">
    <source>
        <dbReference type="Proteomes" id="UP000179324"/>
    </source>
</evidence>
<feature type="domain" description="Bacterial sugar transferase" evidence="3">
    <location>
        <begin position="9"/>
        <end position="195"/>
    </location>
</feature>